<organism evidence="6 7">
    <name type="scientific">Diploscapter pachys</name>
    <dbReference type="NCBI Taxonomy" id="2018661"/>
    <lineage>
        <taxon>Eukaryota</taxon>
        <taxon>Metazoa</taxon>
        <taxon>Ecdysozoa</taxon>
        <taxon>Nematoda</taxon>
        <taxon>Chromadorea</taxon>
        <taxon>Rhabditida</taxon>
        <taxon>Rhabditina</taxon>
        <taxon>Rhabditomorpha</taxon>
        <taxon>Rhabditoidea</taxon>
        <taxon>Rhabditidae</taxon>
        <taxon>Diploscapter</taxon>
    </lineage>
</organism>
<dbReference type="EMBL" id="LIAE01006684">
    <property type="protein sequence ID" value="PAV86292.1"/>
    <property type="molecule type" value="Genomic_DNA"/>
</dbReference>
<evidence type="ECO:0000259" key="4">
    <source>
        <dbReference type="PROSITE" id="PS50026"/>
    </source>
</evidence>
<sequence>MILIFLFLLIPQAHGHVSFLFPTARFPPLDYLDSTKTKAPCGVPRPPMPKYTNLQVGTVYNISWRMPFQHEGGYRINLLNKNGTLIEQLSPLDGMTFTPDEDGVTYERIRFTNPCENCILQLERQALEWSEVFLLYSCADINIVSMIPDKCNNNGKWVNDRCQCNKDHTGPLCQYRADCNTNDDCLNGGKCVKEEDSLIQKVCYCSYGYFGRRCQFISKLKSDDCFGYEELNDVKYESYGMFNPNCYNLHELNTDDRIYYRSIQNDVEVILDFASGGWVSMGWRPEGLDPSCRLFPDLEHSAPVPVFKREKRKSDAPPKYIEQEGPRPEMPRDNGFLPSTLRAPLHPMDCMDMVIGRFKNGRGRVEDSYSRDRSTPLEDYWYDGEMSLSAAYSLAHDGRTILMFRRMQQEIEPTDHPLGPSRVFVGWAKGPSMHLSYHGPKSRGVAYIDFTVPVKPSKPREDKAFGVHIAKNIFITPPPQDATKRVTTTQQPTEAETKPAPTRLFTSPKVADLDMEQDSGEREEEPPDEDQEEHLHHGHSHTHKEAQTDVVISPNCQIAIALTVLLVQIFL</sequence>
<feature type="disulfide bond" evidence="1">
    <location>
        <begin position="205"/>
        <end position="214"/>
    </location>
</feature>
<feature type="chain" id="PRO_5012042112" description="EGF-like domain-containing protein" evidence="3">
    <location>
        <begin position="16"/>
        <end position="571"/>
    </location>
</feature>
<name>A0A2A2LJA6_9BILA</name>
<feature type="compositionally biased region" description="Acidic residues" evidence="2">
    <location>
        <begin position="513"/>
        <end position="532"/>
    </location>
</feature>
<evidence type="ECO:0000256" key="2">
    <source>
        <dbReference type="SAM" id="MobiDB-lite"/>
    </source>
</evidence>
<reference evidence="6 7" key="1">
    <citation type="journal article" date="2017" name="Curr. Biol.">
        <title>Genome architecture and evolution of a unichromosomal asexual nematode.</title>
        <authorList>
            <person name="Fradin H."/>
            <person name="Zegar C."/>
            <person name="Gutwein M."/>
            <person name="Lucas J."/>
            <person name="Kovtun M."/>
            <person name="Corcoran D."/>
            <person name="Baugh L.R."/>
            <person name="Kiontke K."/>
            <person name="Gunsalus K."/>
            <person name="Fitch D.H."/>
            <person name="Piano F."/>
        </authorList>
    </citation>
    <scope>NUCLEOTIDE SEQUENCE [LARGE SCALE GENOMIC DNA]</scope>
    <source>
        <strain evidence="6">PF1309</strain>
    </source>
</reference>
<evidence type="ECO:0000313" key="7">
    <source>
        <dbReference type="Proteomes" id="UP000218231"/>
    </source>
</evidence>
<protein>
    <recommendedName>
        <fullName evidence="8">EGF-like domain-containing protein</fullName>
    </recommendedName>
</protein>
<keyword evidence="1" id="KW-0245">EGF-like domain</keyword>
<dbReference type="STRING" id="2018661.A0A2A2LJA6"/>
<dbReference type="Gene3D" id="2.10.25.10">
    <property type="entry name" value="Laminin"/>
    <property type="match status" value="1"/>
</dbReference>
<keyword evidence="1" id="KW-1015">Disulfide bond</keyword>
<dbReference type="InterPro" id="IPR045266">
    <property type="entry name" value="DOH_DOMON"/>
</dbReference>
<feature type="domain" description="DOMON" evidence="5">
    <location>
        <begin position="304"/>
        <end position="430"/>
    </location>
</feature>
<dbReference type="InterPro" id="IPR005018">
    <property type="entry name" value="DOMON_domain"/>
</dbReference>
<dbReference type="PROSITE" id="PS01186">
    <property type="entry name" value="EGF_2"/>
    <property type="match status" value="1"/>
</dbReference>
<evidence type="ECO:0000313" key="6">
    <source>
        <dbReference type="EMBL" id="PAV86292.1"/>
    </source>
</evidence>
<feature type="region of interest" description="Disordered" evidence="2">
    <location>
        <begin position="310"/>
        <end position="334"/>
    </location>
</feature>
<feature type="compositionally biased region" description="Basic and acidic residues" evidence="2">
    <location>
        <begin position="312"/>
        <end position="332"/>
    </location>
</feature>
<evidence type="ECO:0000256" key="3">
    <source>
        <dbReference type="SAM" id="SignalP"/>
    </source>
</evidence>
<proteinExistence type="predicted"/>
<dbReference type="CDD" id="cd09631">
    <property type="entry name" value="DOMON_DOH"/>
    <property type="match status" value="1"/>
</dbReference>
<dbReference type="SUPFAM" id="SSF57196">
    <property type="entry name" value="EGF/Laminin"/>
    <property type="match status" value="1"/>
</dbReference>
<dbReference type="AlphaFoldDB" id="A0A2A2LJA6"/>
<feature type="signal peptide" evidence="3">
    <location>
        <begin position="1"/>
        <end position="15"/>
    </location>
</feature>
<feature type="domain" description="EGF-like" evidence="4">
    <location>
        <begin position="175"/>
        <end position="215"/>
    </location>
</feature>
<comment type="caution">
    <text evidence="6">The sequence shown here is derived from an EMBL/GenBank/DDBJ whole genome shotgun (WGS) entry which is preliminary data.</text>
</comment>
<dbReference type="CDD" id="cd00054">
    <property type="entry name" value="EGF_CA"/>
    <property type="match status" value="1"/>
</dbReference>
<feature type="compositionally biased region" description="Polar residues" evidence="2">
    <location>
        <begin position="485"/>
        <end position="494"/>
    </location>
</feature>
<dbReference type="InterPro" id="IPR000742">
    <property type="entry name" value="EGF"/>
</dbReference>
<dbReference type="Proteomes" id="UP000218231">
    <property type="component" value="Unassembled WGS sequence"/>
</dbReference>
<accession>A0A2A2LJA6</accession>
<keyword evidence="7" id="KW-1185">Reference proteome</keyword>
<comment type="caution">
    <text evidence="1">Lacks conserved residue(s) required for the propagation of feature annotation.</text>
</comment>
<dbReference type="PROSITE" id="PS50836">
    <property type="entry name" value="DOMON"/>
    <property type="match status" value="1"/>
</dbReference>
<evidence type="ECO:0008006" key="8">
    <source>
        <dbReference type="Google" id="ProtNLM"/>
    </source>
</evidence>
<dbReference type="PANTHER" id="PTHR46901">
    <property type="entry name" value="GH04942P"/>
    <property type="match status" value="1"/>
</dbReference>
<dbReference type="OrthoDB" id="188511at2759"/>
<evidence type="ECO:0000259" key="5">
    <source>
        <dbReference type="PROSITE" id="PS50836"/>
    </source>
</evidence>
<dbReference type="PANTHER" id="PTHR46901:SF2">
    <property type="entry name" value="GH04942P"/>
    <property type="match status" value="1"/>
</dbReference>
<gene>
    <name evidence="6" type="ORF">WR25_20443</name>
</gene>
<dbReference type="PROSITE" id="PS50026">
    <property type="entry name" value="EGF_3"/>
    <property type="match status" value="1"/>
</dbReference>
<feature type="region of interest" description="Disordered" evidence="2">
    <location>
        <begin position="476"/>
        <end position="546"/>
    </location>
</feature>
<keyword evidence="3" id="KW-0732">Signal</keyword>
<evidence type="ECO:0000256" key="1">
    <source>
        <dbReference type="PROSITE-ProRule" id="PRU00076"/>
    </source>
</evidence>
<dbReference type="PROSITE" id="PS00022">
    <property type="entry name" value="EGF_1"/>
    <property type="match status" value="2"/>
</dbReference>